<evidence type="ECO:0000256" key="1">
    <source>
        <dbReference type="SAM" id="Phobius"/>
    </source>
</evidence>
<evidence type="ECO:0000313" key="4">
    <source>
        <dbReference type="EMBL" id="KAJ7317985.1"/>
    </source>
</evidence>
<dbReference type="SUPFAM" id="SSF48726">
    <property type="entry name" value="Immunoglobulin"/>
    <property type="match status" value="1"/>
</dbReference>
<protein>
    <recommendedName>
        <fullName evidence="3">Ig-like domain-containing protein</fullName>
    </recommendedName>
</protein>
<keyword evidence="1" id="KW-0472">Membrane</keyword>
<name>A0A9Q1AY41_9SAUR</name>
<feature type="domain" description="Ig-like" evidence="3">
    <location>
        <begin position="47"/>
        <end position="127"/>
    </location>
</feature>
<keyword evidence="5" id="KW-1185">Reference proteome</keyword>
<keyword evidence="1" id="KW-1133">Transmembrane helix</keyword>
<comment type="caution">
    <text evidence="4">The sequence shown here is derived from an EMBL/GenBank/DDBJ whole genome shotgun (WGS) entry which is preliminary data.</text>
</comment>
<keyword evidence="1" id="KW-0812">Transmembrane</keyword>
<dbReference type="PROSITE" id="PS50835">
    <property type="entry name" value="IG_LIKE"/>
    <property type="match status" value="1"/>
</dbReference>
<feature type="transmembrane region" description="Helical" evidence="1">
    <location>
        <begin position="156"/>
        <end position="182"/>
    </location>
</feature>
<gene>
    <name evidence="4" type="ORF">JRQ81_004147</name>
</gene>
<dbReference type="AlphaFoldDB" id="A0A9Q1AY41"/>
<evidence type="ECO:0000259" key="3">
    <source>
        <dbReference type="PROSITE" id="PS50835"/>
    </source>
</evidence>
<dbReference type="InterPro" id="IPR036179">
    <property type="entry name" value="Ig-like_dom_sf"/>
</dbReference>
<feature type="signal peptide" evidence="2">
    <location>
        <begin position="1"/>
        <end position="20"/>
    </location>
</feature>
<dbReference type="EMBL" id="JAPFRF010000011">
    <property type="protein sequence ID" value="KAJ7317985.1"/>
    <property type="molecule type" value="Genomic_DNA"/>
</dbReference>
<reference evidence="4" key="1">
    <citation type="journal article" date="2023" name="DNA Res.">
        <title>Chromosome-level genome assembly of Phrynocephalus forsythii using third-generation DNA sequencing and Hi-C analysis.</title>
        <authorList>
            <person name="Qi Y."/>
            <person name="Zhao W."/>
            <person name="Zhao Y."/>
            <person name="Niu C."/>
            <person name="Cao S."/>
            <person name="Zhang Y."/>
        </authorList>
    </citation>
    <scope>NUCLEOTIDE SEQUENCE</scope>
    <source>
        <tissue evidence="4">Muscle</tissue>
    </source>
</reference>
<proteinExistence type="predicted"/>
<evidence type="ECO:0000313" key="5">
    <source>
        <dbReference type="Proteomes" id="UP001142489"/>
    </source>
</evidence>
<sequence length="255" mass="28440">MSKCLAIAFLLLTSFHLGLPKEDCVVDDKDGDNDGDGVTNVPKNVIPCSERASKLKIYSPSSETTIGGNVTLECELTTNCLPIKYILFFKKDKIKGLAIKKKAEEKIVFKLTISSRNELGEYKCKAQYIFNDKCDYKYSIGFHFTLKASPEDKNKLVVLIIVPLLLFLLLLTVVTTFPLLILPWCTTKKGMSPSKSKSYLPANNPGQGNTGIYEDVAHGNDDTIEYCELDLKVKTEDGREEMLTEDTSVTYAEIK</sequence>
<dbReference type="InterPro" id="IPR007110">
    <property type="entry name" value="Ig-like_dom"/>
</dbReference>
<feature type="chain" id="PRO_5040267685" description="Ig-like domain-containing protein" evidence="2">
    <location>
        <begin position="21"/>
        <end position="255"/>
    </location>
</feature>
<dbReference type="OrthoDB" id="9947088at2759"/>
<organism evidence="4 5">
    <name type="scientific">Phrynocephalus forsythii</name>
    <dbReference type="NCBI Taxonomy" id="171643"/>
    <lineage>
        <taxon>Eukaryota</taxon>
        <taxon>Metazoa</taxon>
        <taxon>Chordata</taxon>
        <taxon>Craniata</taxon>
        <taxon>Vertebrata</taxon>
        <taxon>Euteleostomi</taxon>
        <taxon>Lepidosauria</taxon>
        <taxon>Squamata</taxon>
        <taxon>Bifurcata</taxon>
        <taxon>Unidentata</taxon>
        <taxon>Episquamata</taxon>
        <taxon>Toxicofera</taxon>
        <taxon>Iguania</taxon>
        <taxon>Acrodonta</taxon>
        <taxon>Agamidae</taxon>
        <taxon>Agaminae</taxon>
        <taxon>Phrynocephalus</taxon>
    </lineage>
</organism>
<keyword evidence="2" id="KW-0732">Signal</keyword>
<dbReference type="InterPro" id="IPR013783">
    <property type="entry name" value="Ig-like_fold"/>
</dbReference>
<dbReference type="Proteomes" id="UP001142489">
    <property type="component" value="Unassembled WGS sequence"/>
</dbReference>
<dbReference type="Gene3D" id="2.60.40.10">
    <property type="entry name" value="Immunoglobulins"/>
    <property type="match status" value="1"/>
</dbReference>
<evidence type="ECO:0000256" key="2">
    <source>
        <dbReference type="SAM" id="SignalP"/>
    </source>
</evidence>
<accession>A0A9Q1AY41</accession>